<sequence length="77" mass="8897">MIKLSLDYFISIADAGCSLRPCTRTPHDYTTHPNSPILYGETELQMRDQNDRRVGQRQARAGGMLKEHFDDWKRLSS</sequence>
<gene>
    <name evidence="1" type="ORF">Bca52824_017132</name>
</gene>
<comment type="caution">
    <text evidence="1">The sequence shown here is derived from an EMBL/GenBank/DDBJ whole genome shotgun (WGS) entry which is preliminary data.</text>
</comment>
<dbReference type="Proteomes" id="UP000886595">
    <property type="component" value="Unassembled WGS sequence"/>
</dbReference>
<dbReference type="EMBL" id="JAAMPC010000004">
    <property type="protein sequence ID" value="KAG2314010.1"/>
    <property type="molecule type" value="Genomic_DNA"/>
</dbReference>
<keyword evidence="2" id="KW-1185">Reference proteome</keyword>
<dbReference type="AlphaFoldDB" id="A0A8X7VNG7"/>
<evidence type="ECO:0000313" key="1">
    <source>
        <dbReference type="EMBL" id="KAG2314010.1"/>
    </source>
</evidence>
<organism evidence="1 2">
    <name type="scientific">Brassica carinata</name>
    <name type="common">Ethiopian mustard</name>
    <name type="synonym">Abyssinian cabbage</name>
    <dbReference type="NCBI Taxonomy" id="52824"/>
    <lineage>
        <taxon>Eukaryota</taxon>
        <taxon>Viridiplantae</taxon>
        <taxon>Streptophyta</taxon>
        <taxon>Embryophyta</taxon>
        <taxon>Tracheophyta</taxon>
        <taxon>Spermatophyta</taxon>
        <taxon>Magnoliopsida</taxon>
        <taxon>eudicotyledons</taxon>
        <taxon>Gunneridae</taxon>
        <taxon>Pentapetalae</taxon>
        <taxon>rosids</taxon>
        <taxon>malvids</taxon>
        <taxon>Brassicales</taxon>
        <taxon>Brassicaceae</taxon>
        <taxon>Brassiceae</taxon>
        <taxon>Brassica</taxon>
    </lineage>
</organism>
<reference evidence="1 2" key="1">
    <citation type="submission" date="2020-02" db="EMBL/GenBank/DDBJ databases">
        <authorList>
            <person name="Ma Q."/>
            <person name="Huang Y."/>
            <person name="Song X."/>
            <person name="Pei D."/>
        </authorList>
    </citation>
    <scope>NUCLEOTIDE SEQUENCE [LARGE SCALE GENOMIC DNA]</scope>
    <source>
        <strain evidence="1">Sxm20200214</strain>
        <tissue evidence="1">Leaf</tissue>
    </source>
</reference>
<proteinExistence type="predicted"/>
<accession>A0A8X7VNG7</accession>
<name>A0A8X7VNG7_BRACI</name>
<evidence type="ECO:0000313" key="2">
    <source>
        <dbReference type="Proteomes" id="UP000886595"/>
    </source>
</evidence>
<protein>
    <submittedName>
        <fullName evidence="1">Uncharacterized protein</fullName>
    </submittedName>
</protein>